<dbReference type="EMBL" id="CP061800">
    <property type="protein sequence ID" value="QTA84529.1"/>
    <property type="molecule type" value="Genomic_DNA"/>
</dbReference>
<proteinExistence type="predicted"/>
<reference evidence="1" key="1">
    <citation type="journal article" date="2021" name="Microb. Physiol.">
        <title>Proteogenomic Insights into the Physiology of Marine, Sulfate-Reducing, Filamentous Desulfonema limicola and Desulfonema magnum.</title>
        <authorList>
            <person name="Schnaars V."/>
            <person name="Wohlbrand L."/>
            <person name="Scheve S."/>
            <person name="Hinrichs C."/>
            <person name="Reinhardt R."/>
            <person name="Rabus R."/>
        </authorList>
    </citation>
    <scope>NUCLEOTIDE SEQUENCE</scope>
    <source>
        <strain evidence="1">4be13</strain>
    </source>
</reference>
<accession>A0A975BF17</accession>
<evidence type="ECO:0000313" key="1">
    <source>
        <dbReference type="EMBL" id="QTA84529.1"/>
    </source>
</evidence>
<evidence type="ECO:0000313" key="2">
    <source>
        <dbReference type="Proteomes" id="UP000663722"/>
    </source>
</evidence>
<dbReference type="Proteomes" id="UP000663722">
    <property type="component" value="Chromosome"/>
</dbReference>
<dbReference type="KEGG" id="dmm:dnm_005250"/>
<name>A0A975BF17_9BACT</name>
<keyword evidence="2" id="KW-1185">Reference proteome</keyword>
<gene>
    <name evidence="1" type="ORF">dnm_005250</name>
</gene>
<dbReference type="AlphaFoldDB" id="A0A975BF17"/>
<sequence length="82" mass="8971">MKAASLSDNKQQTITLTGILPSTPFFKSVPPFARLGLTNPSRQFCQSGGSAEARKLMLKGKKSLLNQANEISRRKSKCADHH</sequence>
<protein>
    <submittedName>
        <fullName evidence="1">Uncharacterized protein</fullName>
    </submittedName>
</protein>
<organism evidence="1 2">
    <name type="scientific">Desulfonema magnum</name>
    <dbReference type="NCBI Taxonomy" id="45655"/>
    <lineage>
        <taxon>Bacteria</taxon>
        <taxon>Pseudomonadati</taxon>
        <taxon>Thermodesulfobacteriota</taxon>
        <taxon>Desulfobacteria</taxon>
        <taxon>Desulfobacterales</taxon>
        <taxon>Desulfococcaceae</taxon>
        <taxon>Desulfonema</taxon>
    </lineage>
</organism>